<dbReference type="Proteomes" id="UP000571183">
    <property type="component" value="Unassembled WGS sequence"/>
</dbReference>
<evidence type="ECO:0000256" key="3">
    <source>
        <dbReference type="ARBA" id="ARBA00022679"/>
    </source>
</evidence>
<keyword evidence="6" id="KW-0067">ATP-binding</keyword>
<keyword evidence="7" id="KW-0444">Lipid biosynthesis</keyword>
<keyword evidence="3 10" id="KW-0808">Transferase</keyword>
<sequence length="317" mass="34067">MQIVVLVNPAASPERADIYRQLCEFNHPELEIIVPQGSDYLQQATQMLRAGADALLVIGGDGTINDATQLLAGSDTKLLVVPAGTGNDFAKGMRIHHRTTAAQLMQGFKALAAGDYQVQPLTALRLTARTSSGKLVRRGWAVNSVNIGFDAQVNRRANSLQRLRGPLRYLAALLLEIPGFKAQRFNLSVAASGALGEPASVGFGWYQATLICLQNGPFIGGGIPLAPQAAATAATMWVSLVGKLPRLALLALFPLLYLRGHRLIRPLEQWHGTAARVSVPPGVSIYVDGDAWLEDPPQQLELEVTAVPEALQLVRFS</sequence>
<dbReference type="Gene3D" id="3.40.50.10330">
    <property type="entry name" value="Probable inorganic polyphosphate/atp-NAD kinase, domain 1"/>
    <property type="match status" value="1"/>
</dbReference>
<name>A0A840DH43_9MICO</name>
<comment type="caution">
    <text evidence="10">The sequence shown here is derived from an EMBL/GenBank/DDBJ whole genome shotgun (WGS) entry which is preliminary data.</text>
</comment>
<dbReference type="InterPro" id="IPR050187">
    <property type="entry name" value="Lipid_Phosphate_FormReg"/>
</dbReference>
<keyword evidence="5 10" id="KW-0418">Kinase</keyword>
<keyword evidence="7" id="KW-0443">Lipid metabolism</keyword>
<organism evidence="10 11">
    <name type="scientific">Canibacter oris</name>
    <dbReference type="NCBI Taxonomy" id="1365628"/>
    <lineage>
        <taxon>Bacteria</taxon>
        <taxon>Bacillati</taxon>
        <taxon>Actinomycetota</taxon>
        <taxon>Actinomycetes</taxon>
        <taxon>Micrococcales</taxon>
        <taxon>Microbacteriaceae</taxon>
        <taxon>Canibacter</taxon>
    </lineage>
</organism>
<comment type="cofactor">
    <cofactor evidence="1">
        <name>Mg(2+)</name>
        <dbReference type="ChEBI" id="CHEBI:18420"/>
    </cofactor>
</comment>
<reference evidence="10 11" key="1">
    <citation type="submission" date="2020-08" db="EMBL/GenBank/DDBJ databases">
        <title>Sequencing the genomes of 1000 actinobacteria strains.</title>
        <authorList>
            <person name="Klenk H.-P."/>
        </authorList>
    </citation>
    <scope>NUCLEOTIDE SEQUENCE [LARGE SCALE GENOMIC DNA]</scope>
    <source>
        <strain evidence="10 11">DSM 27064</strain>
    </source>
</reference>
<keyword evidence="4" id="KW-0547">Nucleotide-binding</keyword>
<dbReference type="InterPro" id="IPR045540">
    <property type="entry name" value="YegS/DAGK_C"/>
</dbReference>
<dbReference type="PRINTS" id="PR00476">
    <property type="entry name" value="PHFRCTKINASE"/>
</dbReference>
<keyword evidence="7" id="KW-0594">Phospholipid biosynthesis</keyword>
<dbReference type="Pfam" id="PF19279">
    <property type="entry name" value="YegS_C"/>
    <property type="match status" value="1"/>
</dbReference>
<feature type="domain" description="DAGKc" evidence="9">
    <location>
        <begin position="1"/>
        <end position="130"/>
    </location>
</feature>
<dbReference type="InterPro" id="IPR017438">
    <property type="entry name" value="ATP-NAD_kinase_N"/>
</dbReference>
<dbReference type="GO" id="GO:0006002">
    <property type="term" value="P:fructose 6-phosphate metabolic process"/>
    <property type="evidence" value="ECO:0007669"/>
    <property type="project" value="InterPro"/>
</dbReference>
<evidence type="ECO:0000256" key="8">
    <source>
        <dbReference type="ARBA" id="ARBA00023264"/>
    </source>
</evidence>
<dbReference type="GO" id="GO:0005524">
    <property type="term" value="F:ATP binding"/>
    <property type="evidence" value="ECO:0007669"/>
    <property type="project" value="UniProtKB-KW"/>
</dbReference>
<evidence type="ECO:0000256" key="7">
    <source>
        <dbReference type="ARBA" id="ARBA00023209"/>
    </source>
</evidence>
<dbReference type="PROSITE" id="PS50146">
    <property type="entry name" value="DAGK"/>
    <property type="match status" value="1"/>
</dbReference>
<evidence type="ECO:0000256" key="2">
    <source>
        <dbReference type="ARBA" id="ARBA00005983"/>
    </source>
</evidence>
<dbReference type="EMBL" id="JACIFD010000002">
    <property type="protein sequence ID" value="MBB4071023.1"/>
    <property type="molecule type" value="Genomic_DNA"/>
</dbReference>
<dbReference type="InterPro" id="IPR016064">
    <property type="entry name" value="NAD/diacylglycerol_kinase_sf"/>
</dbReference>
<dbReference type="EC" id="2.7.1.107" evidence="10"/>
<accession>A0A840DH43</accession>
<dbReference type="Gene3D" id="2.60.200.40">
    <property type="match status" value="1"/>
</dbReference>
<dbReference type="SUPFAM" id="SSF111331">
    <property type="entry name" value="NAD kinase/diacylglycerol kinase-like"/>
    <property type="match status" value="1"/>
</dbReference>
<dbReference type="InterPro" id="IPR022953">
    <property type="entry name" value="ATP_PFK"/>
</dbReference>
<dbReference type="Pfam" id="PF00781">
    <property type="entry name" value="DAGK_cat"/>
    <property type="match status" value="1"/>
</dbReference>
<dbReference type="AlphaFoldDB" id="A0A840DH43"/>
<keyword evidence="8" id="KW-1208">Phospholipid metabolism</keyword>
<dbReference type="GO" id="GO:0003872">
    <property type="term" value="F:6-phosphofructokinase activity"/>
    <property type="evidence" value="ECO:0007669"/>
    <property type="project" value="InterPro"/>
</dbReference>
<keyword evidence="11" id="KW-1185">Reference proteome</keyword>
<evidence type="ECO:0000256" key="6">
    <source>
        <dbReference type="ARBA" id="ARBA00022840"/>
    </source>
</evidence>
<gene>
    <name evidence="10" type="ORF">F5897_000307</name>
</gene>
<dbReference type="SMART" id="SM00046">
    <property type="entry name" value="DAGKc"/>
    <property type="match status" value="1"/>
</dbReference>
<comment type="similarity">
    <text evidence="2">Belongs to the diacylglycerol/lipid kinase family.</text>
</comment>
<evidence type="ECO:0000313" key="10">
    <source>
        <dbReference type="EMBL" id="MBB4071023.1"/>
    </source>
</evidence>
<dbReference type="InterPro" id="IPR001206">
    <property type="entry name" value="Diacylglycerol_kinase_cat_dom"/>
</dbReference>
<evidence type="ECO:0000256" key="4">
    <source>
        <dbReference type="ARBA" id="ARBA00022741"/>
    </source>
</evidence>
<dbReference type="PANTHER" id="PTHR12358">
    <property type="entry name" value="SPHINGOSINE KINASE"/>
    <property type="match status" value="1"/>
</dbReference>
<dbReference type="PANTHER" id="PTHR12358:SF54">
    <property type="entry name" value="SPHINGOSINE KINASE RELATED PROTEIN"/>
    <property type="match status" value="1"/>
</dbReference>
<evidence type="ECO:0000256" key="5">
    <source>
        <dbReference type="ARBA" id="ARBA00022777"/>
    </source>
</evidence>
<dbReference type="GO" id="GO:0004143">
    <property type="term" value="F:ATP-dependent diacylglycerol kinase activity"/>
    <property type="evidence" value="ECO:0007669"/>
    <property type="project" value="UniProtKB-EC"/>
</dbReference>
<dbReference type="RefSeq" id="WP_124824262.1">
    <property type="nucleotide sequence ID" value="NZ_JACIFD010000002.1"/>
</dbReference>
<evidence type="ECO:0000256" key="1">
    <source>
        <dbReference type="ARBA" id="ARBA00001946"/>
    </source>
</evidence>
<protein>
    <submittedName>
        <fullName evidence="10">Diacylglycerol kinase (ATP)</fullName>
        <ecNumber evidence="10">2.7.1.107</ecNumber>
    </submittedName>
</protein>
<evidence type="ECO:0000313" key="11">
    <source>
        <dbReference type="Proteomes" id="UP000571183"/>
    </source>
</evidence>
<proteinExistence type="inferred from homology"/>
<evidence type="ECO:0000259" key="9">
    <source>
        <dbReference type="PROSITE" id="PS50146"/>
    </source>
</evidence>
<dbReference type="GO" id="GO:0008654">
    <property type="term" value="P:phospholipid biosynthetic process"/>
    <property type="evidence" value="ECO:0007669"/>
    <property type="project" value="UniProtKB-KW"/>
</dbReference>